<organism evidence="1 2">
    <name type="scientific">Amycolatopsis cynarae</name>
    <dbReference type="NCBI Taxonomy" id="2995223"/>
    <lineage>
        <taxon>Bacteria</taxon>
        <taxon>Bacillati</taxon>
        <taxon>Actinomycetota</taxon>
        <taxon>Actinomycetes</taxon>
        <taxon>Pseudonocardiales</taxon>
        <taxon>Pseudonocardiaceae</taxon>
        <taxon>Amycolatopsis</taxon>
    </lineage>
</organism>
<sequence>MHPLDHPTATFILALLIVTLCYVWSCAVYPYKPCRSCGGAGQFRSRFIRALRLCHRCGGTGRTLRLGRRAYNALHRAHRRYRDTQRRNDNH</sequence>
<accession>A0ABY7B573</accession>
<proteinExistence type="predicted"/>
<dbReference type="RefSeq" id="WP_268756092.1">
    <property type="nucleotide sequence ID" value="NZ_CP113836.1"/>
</dbReference>
<dbReference type="Proteomes" id="UP001163203">
    <property type="component" value="Chromosome"/>
</dbReference>
<gene>
    <name evidence="1" type="ORF">ORV05_34710</name>
</gene>
<dbReference type="SUPFAM" id="SSF57938">
    <property type="entry name" value="DnaJ/Hsp40 cysteine-rich domain"/>
    <property type="match status" value="1"/>
</dbReference>
<dbReference type="InterPro" id="IPR036410">
    <property type="entry name" value="HSP_DnaJ_Cys-rich_dom_sf"/>
</dbReference>
<dbReference type="EMBL" id="CP113836">
    <property type="protein sequence ID" value="WAL65948.1"/>
    <property type="molecule type" value="Genomic_DNA"/>
</dbReference>
<protein>
    <submittedName>
        <fullName evidence="1">Uncharacterized protein</fullName>
    </submittedName>
</protein>
<name>A0ABY7B573_9PSEU</name>
<evidence type="ECO:0000313" key="1">
    <source>
        <dbReference type="EMBL" id="WAL65948.1"/>
    </source>
</evidence>
<evidence type="ECO:0000313" key="2">
    <source>
        <dbReference type="Proteomes" id="UP001163203"/>
    </source>
</evidence>
<reference evidence="1" key="1">
    <citation type="submission" date="2022-11" db="EMBL/GenBank/DDBJ databases">
        <authorList>
            <person name="Mo P."/>
        </authorList>
    </citation>
    <scope>NUCLEOTIDE SEQUENCE</scope>
    <source>
        <strain evidence="1">HUAS 11-8</strain>
    </source>
</reference>
<keyword evidence="2" id="KW-1185">Reference proteome</keyword>